<protein>
    <submittedName>
        <fullName evidence="1">Uncharacterized protein</fullName>
    </submittedName>
</protein>
<proteinExistence type="predicted"/>
<reference evidence="1 2" key="1">
    <citation type="submission" date="2015-01" db="EMBL/GenBank/DDBJ databases">
        <title>Genome of allotetraploid Gossypium barbadense reveals genomic plasticity and fiber elongation in cotton evolution.</title>
        <authorList>
            <person name="Chen X."/>
            <person name="Liu X."/>
            <person name="Zhao B."/>
            <person name="Zheng H."/>
            <person name="Hu Y."/>
            <person name="Lu G."/>
            <person name="Yang C."/>
            <person name="Chen J."/>
            <person name="Shan C."/>
            <person name="Zhang L."/>
            <person name="Zhou Y."/>
            <person name="Wang L."/>
            <person name="Guo W."/>
            <person name="Bai Y."/>
            <person name="Ruan J."/>
            <person name="Shangguan X."/>
            <person name="Mao Y."/>
            <person name="Jiang J."/>
            <person name="Zhu Y."/>
            <person name="Lei J."/>
            <person name="Kang H."/>
            <person name="Chen S."/>
            <person name="He X."/>
            <person name="Wang R."/>
            <person name="Wang Y."/>
            <person name="Chen J."/>
            <person name="Wang L."/>
            <person name="Yu S."/>
            <person name="Wang B."/>
            <person name="Wei J."/>
            <person name="Song S."/>
            <person name="Lu X."/>
            <person name="Gao Z."/>
            <person name="Gu W."/>
            <person name="Deng X."/>
            <person name="Ma D."/>
            <person name="Wang S."/>
            <person name="Liang W."/>
            <person name="Fang L."/>
            <person name="Cai C."/>
            <person name="Zhu X."/>
            <person name="Zhou B."/>
            <person name="Zhang Y."/>
            <person name="Chen Z."/>
            <person name="Xu S."/>
            <person name="Zhu R."/>
            <person name="Wang S."/>
            <person name="Zhang T."/>
            <person name="Zhao G."/>
        </authorList>
    </citation>
    <scope>NUCLEOTIDE SEQUENCE [LARGE SCALE GENOMIC DNA]</scope>
    <source>
        <strain evidence="2">cv. Xinhai21</strain>
        <tissue evidence="1">Leaf</tissue>
    </source>
</reference>
<dbReference type="EMBL" id="KZ667114">
    <property type="protein sequence ID" value="PPR92233.1"/>
    <property type="molecule type" value="Genomic_DNA"/>
</dbReference>
<evidence type="ECO:0000313" key="1">
    <source>
        <dbReference type="EMBL" id="PPR92233.1"/>
    </source>
</evidence>
<accession>A0A2P5WMA5</accession>
<gene>
    <name evidence="1" type="ORF">GOBAR_AA28439</name>
</gene>
<sequence length="189" mass="21221">MADAIRAILTTDPWELFFGIIEPTYLELTMELCSTFHLQTVLMSYDDPGTVQFFLGGLICQLGVPDAGTLWPQRCLLQSWPLQGISSSTFPEVPTRHFGSNDYRKTERHRKGVIFIGPYVTRLARHFGLLETAAQESFLTVIGQMSPQGILSMLSMGMIERHRGTYPPQYRLAQSTKCESSGGGVHKEY</sequence>
<dbReference type="AlphaFoldDB" id="A0A2P5WMA5"/>
<evidence type="ECO:0000313" key="2">
    <source>
        <dbReference type="Proteomes" id="UP000239757"/>
    </source>
</evidence>
<name>A0A2P5WMA5_GOSBA</name>
<dbReference type="Proteomes" id="UP000239757">
    <property type="component" value="Unassembled WGS sequence"/>
</dbReference>
<organism evidence="1 2">
    <name type="scientific">Gossypium barbadense</name>
    <name type="common">Sea Island cotton</name>
    <name type="synonym">Hibiscus barbadensis</name>
    <dbReference type="NCBI Taxonomy" id="3634"/>
    <lineage>
        <taxon>Eukaryota</taxon>
        <taxon>Viridiplantae</taxon>
        <taxon>Streptophyta</taxon>
        <taxon>Embryophyta</taxon>
        <taxon>Tracheophyta</taxon>
        <taxon>Spermatophyta</taxon>
        <taxon>Magnoliopsida</taxon>
        <taxon>eudicotyledons</taxon>
        <taxon>Gunneridae</taxon>
        <taxon>Pentapetalae</taxon>
        <taxon>rosids</taxon>
        <taxon>malvids</taxon>
        <taxon>Malvales</taxon>
        <taxon>Malvaceae</taxon>
        <taxon>Malvoideae</taxon>
        <taxon>Gossypium</taxon>
    </lineage>
</organism>